<dbReference type="EMBL" id="JAMWMR010000013">
    <property type="protein sequence ID" value="MCN9242327.1"/>
    <property type="molecule type" value="Genomic_DNA"/>
</dbReference>
<gene>
    <name evidence="5" type="ORF">NGF19_16260</name>
</gene>
<dbReference type="PANTHER" id="PTHR43025:SF3">
    <property type="entry name" value="MONOGALACTOSYLDIACYLGLYCEROL SYNTHASE 1, CHLOROPLASTIC"/>
    <property type="match status" value="1"/>
</dbReference>
<organism evidence="5 6">
    <name type="scientific">Streptomyces macrolidinus</name>
    <dbReference type="NCBI Taxonomy" id="2952607"/>
    <lineage>
        <taxon>Bacteria</taxon>
        <taxon>Bacillati</taxon>
        <taxon>Actinomycetota</taxon>
        <taxon>Actinomycetes</taxon>
        <taxon>Kitasatosporales</taxon>
        <taxon>Streptomycetaceae</taxon>
        <taxon>Streptomyces</taxon>
    </lineage>
</organism>
<evidence type="ECO:0000259" key="4">
    <source>
        <dbReference type="Pfam" id="PF06925"/>
    </source>
</evidence>
<comment type="similarity">
    <text evidence="1">Belongs to the glycosyltransferase 28 family.</text>
</comment>
<evidence type="ECO:0000256" key="3">
    <source>
        <dbReference type="ARBA" id="ARBA00022679"/>
    </source>
</evidence>
<comment type="caution">
    <text evidence="5">The sequence shown here is derived from an EMBL/GenBank/DDBJ whole genome shotgun (WGS) entry which is preliminary data.</text>
</comment>
<dbReference type="InterPro" id="IPR009695">
    <property type="entry name" value="Diacylglyc_glucosyltr_N"/>
</dbReference>
<dbReference type="Proteomes" id="UP001523219">
    <property type="component" value="Unassembled WGS sequence"/>
</dbReference>
<dbReference type="SUPFAM" id="SSF53756">
    <property type="entry name" value="UDP-Glycosyltransferase/glycogen phosphorylase"/>
    <property type="match status" value="1"/>
</dbReference>
<feature type="domain" description="Diacylglycerol glucosyltransferase N-terminal" evidence="4">
    <location>
        <begin position="7"/>
        <end position="164"/>
    </location>
</feature>
<proteinExistence type="inferred from homology"/>
<keyword evidence="2" id="KW-0328">Glycosyltransferase</keyword>
<name>A0ABT0ZFI6_9ACTN</name>
<sequence length="357" mass="38372">MGAGHDTVAAELVRRAGEHGHRASTVDVLSLLPRSLGRWLRRGYQVSVRHAPWTYGAVYHAFLRPGRGPRPSGVPLARLAGDRLRELVERDRVDVVVPVFHLAAQLTGHLRASGLLPVPSVVYVIEFGTHRHWLHPGNDHFLCLTEQAAQEARRATGRPADVTGPVVAPRFTVPAPGAVRWGQVFARKYPGRTPVLMSAGAWGVASRPHTTARLLAGHGYLPVVLCGRNERLRTSLARVPGTMALGWQEDMPGLMGAARALVDNAGGLTAVQALAAGLPVVSHRPLPGHFAQGARRMAGLGVSDLAEDEAELLADLTRLTRPGAERELRIARGRELFHGESEPLDRVLAVAAADTGK</sequence>
<dbReference type="Gene3D" id="3.40.50.2000">
    <property type="entry name" value="Glycogen Phosphorylase B"/>
    <property type="match status" value="1"/>
</dbReference>
<protein>
    <submittedName>
        <fullName evidence="5">Galactosyldiacylglycerol synthase</fullName>
    </submittedName>
</protein>
<evidence type="ECO:0000256" key="1">
    <source>
        <dbReference type="ARBA" id="ARBA00006962"/>
    </source>
</evidence>
<evidence type="ECO:0000313" key="5">
    <source>
        <dbReference type="EMBL" id="MCN9242327.1"/>
    </source>
</evidence>
<keyword evidence="6" id="KW-1185">Reference proteome</keyword>
<dbReference type="PANTHER" id="PTHR43025">
    <property type="entry name" value="MONOGALACTOSYLDIACYLGLYCEROL SYNTHASE"/>
    <property type="match status" value="1"/>
</dbReference>
<evidence type="ECO:0000256" key="2">
    <source>
        <dbReference type="ARBA" id="ARBA00022676"/>
    </source>
</evidence>
<dbReference type="Pfam" id="PF06925">
    <property type="entry name" value="MGDG_synth"/>
    <property type="match status" value="1"/>
</dbReference>
<keyword evidence="3" id="KW-0808">Transferase</keyword>
<accession>A0ABT0ZFI6</accession>
<reference evidence="5 6" key="1">
    <citation type="submission" date="2022-05" db="EMBL/GenBank/DDBJ databases">
        <title>Streptomyces sp. nov. RY43-2 isolated from soil of a peat swamp forest.</title>
        <authorList>
            <person name="Kanchanasin P."/>
            <person name="Tanasupawat S."/>
            <person name="Phongsopitanun W."/>
        </authorList>
    </citation>
    <scope>NUCLEOTIDE SEQUENCE [LARGE SCALE GENOMIC DNA]</scope>
    <source>
        <strain evidence="5 6">RY43-2</strain>
    </source>
</reference>
<dbReference type="InterPro" id="IPR050519">
    <property type="entry name" value="Glycosyltransf_28_UgtP"/>
</dbReference>
<evidence type="ECO:0000313" key="6">
    <source>
        <dbReference type="Proteomes" id="UP001523219"/>
    </source>
</evidence>